<reference evidence="2 3" key="1">
    <citation type="journal article" date="2024" name="G3 (Bethesda)">
        <title>Genome assembly of Hibiscus sabdariffa L. provides insights into metabolisms of medicinal natural products.</title>
        <authorList>
            <person name="Kim T."/>
        </authorList>
    </citation>
    <scope>NUCLEOTIDE SEQUENCE [LARGE SCALE GENOMIC DNA]</scope>
    <source>
        <strain evidence="2">TK-2024</strain>
        <tissue evidence="2">Old leaves</tissue>
    </source>
</reference>
<dbReference type="Proteomes" id="UP001472677">
    <property type="component" value="Unassembled WGS sequence"/>
</dbReference>
<evidence type="ECO:0000313" key="3">
    <source>
        <dbReference type="Proteomes" id="UP001472677"/>
    </source>
</evidence>
<feature type="region of interest" description="Disordered" evidence="1">
    <location>
        <begin position="53"/>
        <end position="99"/>
    </location>
</feature>
<evidence type="ECO:0000313" key="2">
    <source>
        <dbReference type="EMBL" id="KAK8537429.1"/>
    </source>
</evidence>
<evidence type="ECO:0000256" key="1">
    <source>
        <dbReference type="SAM" id="MobiDB-lite"/>
    </source>
</evidence>
<protein>
    <submittedName>
        <fullName evidence="2">Uncharacterized protein</fullName>
    </submittedName>
</protein>
<name>A0ABR2DGH1_9ROSI</name>
<organism evidence="2 3">
    <name type="scientific">Hibiscus sabdariffa</name>
    <name type="common">roselle</name>
    <dbReference type="NCBI Taxonomy" id="183260"/>
    <lineage>
        <taxon>Eukaryota</taxon>
        <taxon>Viridiplantae</taxon>
        <taxon>Streptophyta</taxon>
        <taxon>Embryophyta</taxon>
        <taxon>Tracheophyta</taxon>
        <taxon>Spermatophyta</taxon>
        <taxon>Magnoliopsida</taxon>
        <taxon>eudicotyledons</taxon>
        <taxon>Gunneridae</taxon>
        <taxon>Pentapetalae</taxon>
        <taxon>rosids</taxon>
        <taxon>malvids</taxon>
        <taxon>Malvales</taxon>
        <taxon>Malvaceae</taxon>
        <taxon>Malvoideae</taxon>
        <taxon>Hibiscus</taxon>
    </lineage>
</organism>
<gene>
    <name evidence="2" type="ORF">V6N12_043592</name>
</gene>
<comment type="caution">
    <text evidence="2">The sequence shown here is derived from an EMBL/GenBank/DDBJ whole genome shotgun (WGS) entry which is preliminary data.</text>
</comment>
<accession>A0ABR2DGH1</accession>
<feature type="compositionally biased region" description="Polar residues" evidence="1">
    <location>
        <begin position="69"/>
        <end position="85"/>
    </location>
</feature>
<sequence>MVAKQFLSAISPILFACIKCNSADPRFIPPVLLISNLSFKWFHGSHYHLEENQRPMEESQEDLLPSDVPESTSSNIGERLTSSAHANRGSGFPGAKKRGLSSRSWIKIDQDGNSKVLELDNETLFFAIQGSKALGPFIYLSFNNTRKGEGYCGQS</sequence>
<keyword evidence="3" id="KW-1185">Reference proteome</keyword>
<proteinExistence type="predicted"/>
<dbReference type="EMBL" id="JBBPBM010000028">
    <property type="protein sequence ID" value="KAK8537429.1"/>
    <property type="molecule type" value="Genomic_DNA"/>
</dbReference>
<dbReference type="PROSITE" id="PS51257">
    <property type="entry name" value="PROKAR_LIPOPROTEIN"/>
    <property type="match status" value="1"/>
</dbReference>